<evidence type="ECO:0000259" key="1">
    <source>
        <dbReference type="Pfam" id="PF13683"/>
    </source>
</evidence>
<protein>
    <recommendedName>
        <fullName evidence="1">Integrase catalytic domain-containing protein</fullName>
    </recommendedName>
</protein>
<dbReference type="InterPro" id="IPR036397">
    <property type="entry name" value="RNaseH_sf"/>
</dbReference>
<dbReference type="SUPFAM" id="SSF53098">
    <property type="entry name" value="Ribonuclease H-like"/>
    <property type="match status" value="1"/>
</dbReference>
<dbReference type="Proteomes" id="UP001195422">
    <property type="component" value="Unassembled WGS sequence"/>
</dbReference>
<dbReference type="Pfam" id="PF13683">
    <property type="entry name" value="rve_3"/>
    <property type="match status" value="1"/>
</dbReference>
<dbReference type="InterPro" id="IPR001584">
    <property type="entry name" value="Integrase_cat-core"/>
</dbReference>
<dbReference type="Gene3D" id="3.30.420.10">
    <property type="entry name" value="Ribonuclease H-like superfamily/Ribonuclease H"/>
    <property type="match status" value="1"/>
</dbReference>
<comment type="caution">
    <text evidence="2">The sequence shown here is derived from an EMBL/GenBank/DDBJ whole genome shotgun (WGS) entry which is preliminary data.</text>
</comment>
<feature type="domain" description="Integrase catalytic" evidence="1">
    <location>
        <begin position="15"/>
        <end position="79"/>
    </location>
</feature>
<evidence type="ECO:0000313" key="2">
    <source>
        <dbReference type="EMBL" id="MBP2397609.1"/>
    </source>
</evidence>
<gene>
    <name evidence="2" type="ORF">JOF39_000690</name>
</gene>
<evidence type="ECO:0000313" key="3">
    <source>
        <dbReference type="Proteomes" id="UP001195422"/>
    </source>
</evidence>
<keyword evidence="3" id="KW-1185">Reference proteome</keyword>
<name>A0ABS4XM75_GLUPR</name>
<accession>A0ABS4XM75</accession>
<proteinExistence type="predicted"/>
<sequence length="141" mass="16162">MTSKPVAALLADLDVLKSHSRPKVSNDNPYSESWFKTLKYLPVFPERFGSLADAREFMDRFVKAYNGQHRHSGIGFHTPADVHFGMTGHVEDQRLVALQKAWDAHLERFGQRRMPKKLQMPEAAWINEPVKQEEGEEMQAA</sequence>
<reference evidence="2 3" key="1">
    <citation type="submission" date="2021-03" db="EMBL/GenBank/DDBJ databases">
        <title>Sequencing the genomes of 1000 actinobacteria strains.</title>
        <authorList>
            <person name="Klenk H.-P."/>
        </authorList>
    </citation>
    <scope>NUCLEOTIDE SEQUENCE [LARGE SCALE GENOMIC DNA]</scope>
    <source>
        <strain evidence="2 3">DSM 20168</strain>
    </source>
</reference>
<dbReference type="EMBL" id="JAGIOJ010000001">
    <property type="protein sequence ID" value="MBP2397609.1"/>
    <property type="molecule type" value="Genomic_DNA"/>
</dbReference>
<dbReference type="InterPro" id="IPR012337">
    <property type="entry name" value="RNaseH-like_sf"/>
</dbReference>
<organism evidence="2 3">
    <name type="scientific">Glutamicibacter protophormiae</name>
    <name type="common">Brevibacterium protophormiae</name>
    <dbReference type="NCBI Taxonomy" id="37930"/>
    <lineage>
        <taxon>Bacteria</taxon>
        <taxon>Bacillati</taxon>
        <taxon>Actinomycetota</taxon>
        <taxon>Actinomycetes</taxon>
        <taxon>Micrococcales</taxon>
        <taxon>Micrococcaceae</taxon>
        <taxon>Glutamicibacter</taxon>
    </lineage>
</organism>